<dbReference type="PANTHER" id="PTHR37984:SF5">
    <property type="entry name" value="PROTEIN NYNRIN-LIKE"/>
    <property type="match status" value="1"/>
</dbReference>
<accession>A0AAV4GGQ7</accession>
<protein>
    <submittedName>
        <fullName evidence="2">Gag pol polyprotein</fullName>
    </submittedName>
</protein>
<keyword evidence="3" id="KW-1185">Reference proteome</keyword>
<dbReference type="InterPro" id="IPR050951">
    <property type="entry name" value="Retrovirus_Pol_polyprotein"/>
</dbReference>
<dbReference type="SUPFAM" id="SSF56672">
    <property type="entry name" value="DNA/RNA polymerases"/>
    <property type="match status" value="1"/>
</dbReference>
<organism evidence="2 3">
    <name type="scientific">Elysia marginata</name>
    <dbReference type="NCBI Taxonomy" id="1093978"/>
    <lineage>
        <taxon>Eukaryota</taxon>
        <taxon>Metazoa</taxon>
        <taxon>Spiralia</taxon>
        <taxon>Lophotrochozoa</taxon>
        <taxon>Mollusca</taxon>
        <taxon>Gastropoda</taxon>
        <taxon>Heterobranchia</taxon>
        <taxon>Euthyneura</taxon>
        <taxon>Panpulmonata</taxon>
        <taxon>Sacoglossa</taxon>
        <taxon>Placobranchoidea</taxon>
        <taxon>Plakobranchidae</taxon>
        <taxon>Elysia</taxon>
    </lineage>
</organism>
<dbReference type="AlphaFoldDB" id="A0AAV4GGQ7"/>
<feature type="domain" description="Reverse transcriptase" evidence="1">
    <location>
        <begin position="32"/>
        <end position="104"/>
    </location>
</feature>
<dbReference type="InterPro" id="IPR000477">
    <property type="entry name" value="RT_dom"/>
</dbReference>
<gene>
    <name evidence="2" type="ORF">ElyMa_004160700</name>
</gene>
<dbReference type="InterPro" id="IPR043128">
    <property type="entry name" value="Rev_trsase/Diguanyl_cyclase"/>
</dbReference>
<dbReference type="EMBL" id="BMAT01008431">
    <property type="protein sequence ID" value="GFR84892.1"/>
    <property type="molecule type" value="Genomic_DNA"/>
</dbReference>
<evidence type="ECO:0000313" key="3">
    <source>
        <dbReference type="Proteomes" id="UP000762676"/>
    </source>
</evidence>
<name>A0AAV4GGQ7_9GAST</name>
<dbReference type="InterPro" id="IPR043502">
    <property type="entry name" value="DNA/RNA_pol_sf"/>
</dbReference>
<dbReference type="PANTHER" id="PTHR37984">
    <property type="entry name" value="PROTEIN CBG26694"/>
    <property type="match status" value="1"/>
</dbReference>
<comment type="caution">
    <text evidence="2">The sequence shown here is derived from an EMBL/GenBank/DDBJ whole genome shotgun (WGS) entry which is preliminary data.</text>
</comment>
<reference evidence="2 3" key="1">
    <citation type="journal article" date="2021" name="Elife">
        <title>Chloroplast acquisition without the gene transfer in kleptoplastic sea slugs, Plakobranchus ocellatus.</title>
        <authorList>
            <person name="Maeda T."/>
            <person name="Takahashi S."/>
            <person name="Yoshida T."/>
            <person name="Shimamura S."/>
            <person name="Takaki Y."/>
            <person name="Nagai Y."/>
            <person name="Toyoda A."/>
            <person name="Suzuki Y."/>
            <person name="Arimoto A."/>
            <person name="Ishii H."/>
            <person name="Satoh N."/>
            <person name="Nishiyama T."/>
            <person name="Hasebe M."/>
            <person name="Maruyama T."/>
            <person name="Minagawa J."/>
            <person name="Obokata J."/>
            <person name="Shigenobu S."/>
        </authorList>
    </citation>
    <scope>NUCLEOTIDE SEQUENCE [LARGE SCALE GENOMIC DNA]</scope>
</reference>
<dbReference type="FunFam" id="3.30.70.270:FF:000003">
    <property type="entry name" value="Transposon Ty3-G Gag-Pol polyprotein"/>
    <property type="match status" value="1"/>
</dbReference>
<dbReference type="Proteomes" id="UP000762676">
    <property type="component" value="Unassembled WGS sequence"/>
</dbReference>
<dbReference type="Pfam" id="PF00078">
    <property type="entry name" value="RVT_1"/>
    <property type="match status" value="1"/>
</dbReference>
<evidence type="ECO:0000313" key="2">
    <source>
        <dbReference type="EMBL" id="GFR84892.1"/>
    </source>
</evidence>
<proteinExistence type="predicted"/>
<evidence type="ECO:0000259" key="1">
    <source>
        <dbReference type="Pfam" id="PF00078"/>
    </source>
</evidence>
<dbReference type="Gene3D" id="3.30.70.270">
    <property type="match status" value="1"/>
</dbReference>
<sequence>MPHISDQINRRSRSTIYRDADSSRGTVRACYGPATFCQLMRLVLADMKNAVCYFDDTFLHTSSSDQHIEGLRCLLSTLRKHSLTVNPEKLVIAKSSIEFWGHEVSASTMSPLSKRIGMILHLQPPVTKENRRSFVG</sequence>